<evidence type="ECO:0000256" key="5">
    <source>
        <dbReference type="ARBA" id="ARBA00022679"/>
    </source>
</evidence>
<dbReference type="EC" id="2.4.99.12" evidence="3 10"/>
<dbReference type="AlphaFoldDB" id="A0A5J5GPH0"/>
<feature type="domain" description="3-deoxy-D-manno-octulosonic-acid transferase N-terminal" evidence="11">
    <location>
        <begin position="42"/>
        <end position="201"/>
    </location>
</feature>
<comment type="similarity">
    <text evidence="10">Belongs to the glycosyltransferase group 1 family.</text>
</comment>
<feature type="site" description="Transition state stabilizer" evidence="9">
    <location>
        <position position="201"/>
    </location>
</feature>
<reference evidence="12 13" key="1">
    <citation type="submission" date="2019-09" db="EMBL/GenBank/DDBJ databases">
        <authorList>
            <person name="Park J.-S."/>
            <person name="Choi H.-J."/>
        </authorList>
    </citation>
    <scope>NUCLEOTIDE SEQUENCE [LARGE SCALE GENOMIC DNA]</scope>
    <source>
        <strain evidence="12 13">176SS1-4</strain>
    </source>
</reference>
<feature type="site" description="Transition state stabilizer" evidence="9">
    <location>
        <position position="123"/>
    </location>
</feature>
<evidence type="ECO:0000256" key="10">
    <source>
        <dbReference type="RuleBase" id="RU365103"/>
    </source>
</evidence>
<evidence type="ECO:0000256" key="7">
    <source>
        <dbReference type="ARBA" id="ARBA00049183"/>
    </source>
</evidence>
<dbReference type="UniPathway" id="UPA00958"/>
<dbReference type="InterPro" id="IPR038107">
    <property type="entry name" value="Glycos_transf_N_sf"/>
</dbReference>
<keyword evidence="10" id="KW-1003">Cell membrane</keyword>
<evidence type="ECO:0000313" key="13">
    <source>
        <dbReference type="Proteomes" id="UP000326554"/>
    </source>
</evidence>
<keyword evidence="10" id="KW-0472">Membrane</keyword>
<evidence type="ECO:0000256" key="2">
    <source>
        <dbReference type="ARBA" id="ARBA00004713"/>
    </source>
</evidence>
<dbReference type="Gene3D" id="3.40.50.11720">
    <property type="entry name" value="3-Deoxy-D-manno-octulosonic-acid transferase, N-terminal domain"/>
    <property type="match status" value="1"/>
</dbReference>
<dbReference type="Pfam" id="PF04413">
    <property type="entry name" value="Glycos_transf_N"/>
    <property type="match status" value="1"/>
</dbReference>
<protein>
    <recommendedName>
        <fullName evidence="4 10">3-deoxy-D-manno-octulosonic acid transferase</fullName>
        <shortName evidence="10">Kdo transferase</shortName>
        <ecNumber evidence="3 10">2.4.99.12</ecNumber>
    </recommendedName>
    <alternativeName>
        <fullName evidence="6 10">Lipid IV(A) 3-deoxy-D-manno-octulosonic acid transferase</fullName>
    </alternativeName>
</protein>
<evidence type="ECO:0000256" key="6">
    <source>
        <dbReference type="ARBA" id="ARBA00031445"/>
    </source>
</evidence>
<dbReference type="GO" id="GO:0043842">
    <property type="term" value="F:Kdo transferase activity"/>
    <property type="evidence" value="ECO:0007669"/>
    <property type="project" value="UniProtKB-EC"/>
</dbReference>
<comment type="catalytic activity">
    <reaction evidence="7 10">
        <text>lipid IVA (E. coli) + CMP-3-deoxy-beta-D-manno-octulosonate = alpha-Kdo-(2-&gt;6)-lipid IVA (E. coli) + CMP + H(+)</text>
        <dbReference type="Rhea" id="RHEA:28066"/>
        <dbReference type="ChEBI" id="CHEBI:15378"/>
        <dbReference type="ChEBI" id="CHEBI:58603"/>
        <dbReference type="ChEBI" id="CHEBI:60364"/>
        <dbReference type="ChEBI" id="CHEBI:60377"/>
        <dbReference type="ChEBI" id="CHEBI:85987"/>
        <dbReference type="EC" id="2.4.99.12"/>
    </reaction>
</comment>
<comment type="function">
    <text evidence="1 10">Involved in lipopolysaccharide (LPS) biosynthesis. Catalyzes the transfer of 3-deoxy-D-manno-octulosonate (Kdo) residue(s) from CMP-Kdo to lipid IV(A), the tetraacyldisaccharide-1,4'-bisphosphate precursor of lipid A.</text>
</comment>
<dbReference type="EMBL" id="VYQE01000001">
    <property type="protein sequence ID" value="KAA9010191.1"/>
    <property type="molecule type" value="Genomic_DNA"/>
</dbReference>
<dbReference type="GO" id="GO:0009244">
    <property type="term" value="P:lipopolysaccharide core region biosynthetic process"/>
    <property type="evidence" value="ECO:0007669"/>
    <property type="project" value="UniProtKB-UniRule"/>
</dbReference>
<keyword evidence="10" id="KW-0448">Lipopolysaccharide biosynthesis</keyword>
<keyword evidence="5 10" id="KW-0808">Transferase</keyword>
<dbReference type="InterPro" id="IPR039901">
    <property type="entry name" value="Kdotransferase"/>
</dbReference>
<comment type="subcellular location">
    <subcellularLocation>
        <location evidence="10">Cell membrane</location>
    </subcellularLocation>
</comment>
<dbReference type="PANTHER" id="PTHR42755:SF1">
    <property type="entry name" value="3-DEOXY-D-MANNO-OCTULOSONIC ACID TRANSFERASE, MITOCHONDRIAL-RELATED"/>
    <property type="match status" value="1"/>
</dbReference>
<gene>
    <name evidence="12" type="ORF">F3S47_02770</name>
</gene>
<evidence type="ECO:0000256" key="8">
    <source>
        <dbReference type="PIRSR" id="PIRSR639901-1"/>
    </source>
</evidence>
<dbReference type="Proteomes" id="UP000326554">
    <property type="component" value="Unassembled WGS sequence"/>
</dbReference>
<evidence type="ECO:0000256" key="3">
    <source>
        <dbReference type="ARBA" id="ARBA00012621"/>
    </source>
</evidence>
<sequence>MILYRLLLSIAVPVLISRLLWRRLRREDGPGSLSARLKGPDPEPGALWIHGASNGELASARPLAAALAARTGRPLLVTANTATGRTLAEGWDIPRTQATLAPLDFRASLRRPLSRVSGLLLLENEIWPNRIILAAARGLPVLMVGARISERSAARWARLPGLARRILSSVTLLSPQDAESGARFRALGLPADRLIAPVQLKSLYIPPDQPPPEELRTAFPRARTLLAASTHEGEEETVLDAFARLHAENPGLKLILAPRHPRRAEAIARLASERGLRTARRSAADAPDGPVYLADTMGEMAHWYALAGCAFVGGSLVPKGGHTPYEPAVHGCAILHGPHLANFADEYARLDTEGGALQVEDAAGLAEAWQLHLETSPMPDKARAVLAPGNASELLDRIVEVLSR</sequence>
<feature type="active site" description="Proton acceptor" evidence="8">
    <location>
        <position position="56"/>
    </location>
</feature>
<dbReference type="SUPFAM" id="SSF53756">
    <property type="entry name" value="UDP-Glycosyltransferase/glycogen phosphorylase"/>
    <property type="match status" value="1"/>
</dbReference>
<dbReference type="Gene3D" id="3.40.50.2000">
    <property type="entry name" value="Glycogen Phosphorylase B"/>
    <property type="match status" value="1"/>
</dbReference>
<evidence type="ECO:0000259" key="11">
    <source>
        <dbReference type="Pfam" id="PF04413"/>
    </source>
</evidence>
<dbReference type="InterPro" id="IPR007507">
    <property type="entry name" value="Glycos_transf_N"/>
</dbReference>
<evidence type="ECO:0000256" key="1">
    <source>
        <dbReference type="ARBA" id="ARBA00003394"/>
    </source>
</evidence>
<name>A0A5J5GPH0_9RHOB</name>
<keyword evidence="13" id="KW-1185">Reference proteome</keyword>
<comment type="caution">
    <text evidence="12">The sequence shown here is derived from an EMBL/GenBank/DDBJ whole genome shotgun (WGS) entry which is preliminary data.</text>
</comment>
<dbReference type="RefSeq" id="WP_150443677.1">
    <property type="nucleotide sequence ID" value="NZ_VYQE01000001.1"/>
</dbReference>
<evidence type="ECO:0000256" key="9">
    <source>
        <dbReference type="PIRSR" id="PIRSR639901-2"/>
    </source>
</evidence>
<dbReference type="PANTHER" id="PTHR42755">
    <property type="entry name" value="3-DEOXY-MANNO-OCTULOSONATE CYTIDYLYLTRANSFERASE"/>
    <property type="match status" value="1"/>
</dbReference>
<evidence type="ECO:0000313" key="12">
    <source>
        <dbReference type="EMBL" id="KAA9010191.1"/>
    </source>
</evidence>
<comment type="pathway">
    <text evidence="2 10">Bacterial outer membrane biogenesis; LPS core biosynthesis.</text>
</comment>
<evidence type="ECO:0000256" key="4">
    <source>
        <dbReference type="ARBA" id="ARBA00019077"/>
    </source>
</evidence>
<proteinExistence type="inferred from homology"/>
<dbReference type="GO" id="GO:0009245">
    <property type="term" value="P:lipid A biosynthetic process"/>
    <property type="evidence" value="ECO:0007669"/>
    <property type="project" value="TreeGrafter"/>
</dbReference>
<organism evidence="12 13">
    <name type="scientific">Histidinibacterium aquaticum</name>
    <dbReference type="NCBI Taxonomy" id="2613962"/>
    <lineage>
        <taxon>Bacteria</taxon>
        <taxon>Pseudomonadati</taxon>
        <taxon>Pseudomonadota</taxon>
        <taxon>Alphaproteobacteria</taxon>
        <taxon>Rhodobacterales</taxon>
        <taxon>Paracoccaceae</taxon>
        <taxon>Histidinibacterium</taxon>
    </lineage>
</organism>
<accession>A0A5J5GPH0</accession>
<dbReference type="GO" id="GO:0005886">
    <property type="term" value="C:plasma membrane"/>
    <property type="evidence" value="ECO:0007669"/>
    <property type="project" value="UniProtKB-SubCell"/>
</dbReference>